<evidence type="ECO:0000256" key="1">
    <source>
        <dbReference type="SAM" id="Phobius"/>
    </source>
</evidence>
<protein>
    <submittedName>
        <fullName evidence="2">Uncharacterized protein</fullName>
    </submittedName>
</protein>
<keyword evidence="1" id="KW-0812">Transmembrane</keyword>
<proteinExistence type="predicted"/>
<organism evidence="2 3">
    <name type="scientific">Colletotrichum melonis</name>
    <dbReference type="NCBI Taxonomy" id="1209925"/>
    <lineage>
        <taxon>Eukaryota</taxon>
        <taxon>Fungi</taxon>
        <taxon>Dikarya</taxon>
        <taxon>Ascomycota</taxon>
        <taxon>Pezizomycotina</taxon>
        <taxon>Sordariomycetes</taxon>
        <taxon>Hypocreomycetidae</taxon>
        <taxon>Glomerellales</taxon>
        <taxon>Glomerellaceae</taxon>
        <taxon>Colletotrichum</taxon>
        <taxon>Colletotrichum acutatum species complex</taxon>
    </lineage>
</organism>
<gene>
    <name evidence="2" type="ORF">CMEL01_12941</name>
</gene>
<sequence>MYHEEVLNLAFSTCCMFDIDTFFHQSRGTRFNMRFAAIVTTLALLTGFAAAAPAVPGNAVEPRQTRDGFYCQECVNGKKDCVACTDGTCLGWTYDC</sequence>
<dbReference type="Proteomes" id="UP001239795">
    <property type="component" value="Unassembled WGS sequence"/>
</dbReference>
<dbReference type="AlphaFoldDB" id="A0AAI9UVF0"/>
<evidence type="ECO:0000313" key="3">
    <source>
        <dbReference type="Proteomes" id="UP001239795"/>
    </source>
</evidence>
<feature type="transmembrane region" description="Helical" evidence="1">
    <location>
        <begin position="35"/>
        <end position="55"/>
    </location>
</feature>
<name>A0AAI9UVF0_9PEZI</name>
<accession>A0AAI9UVF0</accession>
<comment type="caution">
    <text evidence="2">The sequence shown here is derived from an EMBL/GenBank/DDBJ whole genome shotgun (WGS) entry which is preliminary data.</text>
</comment>
<keyword evidence="1" id="KW-1133">Transmembrane helix</keyword>
<keyword evidence="3" id="KW-1185">Reference proteome</keyword>
<dbReference type="EMBL" id="MLGG01000006">
    <property type="protein sequence ID" value="KAK1464180.1"/>
    <property type="molecule type" value="Genomic_DNA"/>
</dbReference>
<reference evidence="2 3" key="1">
    <citation type="submission" date="2016-10" db="EMBL/GenBank/DDBJ databases">
        <title>The genome sequence of Colletotrichum fioriniae PJ7.</title>
        <authorList>
            <person name="Baroncelli R."/>
        </authorList>
    </citation>
    <scope>NUCLEOTIDE SEQUENCE [LARGE SCALE GENOMIC DNA]</scope>
    <source>
        <strain evidence="2">Col 31</strain>
    </source>
</reference>
<keyword evidence="1" id="KW-0472">Membrane</keyword>
<evidence type="ECO:0000313" key="2">
    <source>
        <dbReference type="EMBL" id="KAK1464180.1"/>
    </source>
</evidence>